<proteinExistence type="predicted"/>
<sequence length="123" mass="13386">MLALAGVAPDELESVDPGSGWRLFFGAVVIAPVVESLLLGGTLWLMPERWSIPARALVAGIGWGLLHGLFAPFWFFGTWFPFFVFACGWMTWRQRSFRHALAAAALPHAVQNLLACCIVAVSG</sequence>
<keyword evidence="1" id="KW-0812">Transmembrane</keyword>
<keyword evidence="1" id="KW-0472">Membrane</keyword>
<organism evidence="2 3">
    <name type="scientific">Pseudoxanthomonas suwonensis (strain 11-1)</name>
    <dbReference type="NCBI Taxonomy" id="743721"/>
    <lineage>
        <taxon>Bacteria</taxon>
        <taxon>Pseudomonadati</taxon>
        <taxon>Pseudomonadota</taxon>
        <taxon>Gammaproteobacteria</taxon>
        <taxon>Lysobacterales</taxon>
        <taxon>Lysobacteraceae</taxon>
        <taxon>Pseudoxanthomonas</taxon>
    </lineage>
</organism>
<keyword evidence="1" id="KW-1133">Transmembrane helix</keyword>
<evidence type="ECO:0000313" key="2">
    <source>
        <dbReference type="EMBL" id="ADV26747.1"/>
    </source>
</evidence>
<dbReference type="STRING" id="743721.Psesu_0896"/>
<gene>
    <name evidence="2" type="ordered locus">Psesu_0896</name>
</gene>
<evidence type="ECO:0008006" key="4">
    <source>
        <dbReference type="Google" id="ProtNLM"/>
    </source>
</evidence>
<dbReference type="eggNOG" id="ENOG502ZM4A">
    <property type="taxonomic scope" value="Bacteria"/>
</dbReference>
<keyword evidence="3" id="KW-1185">Reference proteome</keyword>
<evidence type="ECO:0000256" key="1">
    <source>
        <dbReference type="SAM" id="Phobius"/>
    </source>
</evidence>
<dbReference type="RefSeq" id="WP_013534577.1">
    <property type="nucleotide sequence ID" value="NC_014924.1"/>
</dbReference>
<reference evidence="2 3" key="1">
    <citation type="submission" date="2011-01" db="EMBL/GenBank/DDBJ databases">
        <title>Complete sequence of Pseudoxanthomonas suwonensis 11-1.</title>
        <authorList>
            <consortium name="US DOE Joint Genome Institute"/>
            <person name="Lucas S."/>
            <person name="Copeland A."/>
            <person name="Lapidus A."/>
            <person name="Cheng J.-F."/>
            <person name="Goodwin L."/>
            <person name="Pitluck S."/>
            <person name="Teshima H."/>
            <person name="Detter J.C."/>
            <person name="Han C."/>
            <person name="Tapia R."/>
            <person name="Land M."/>
            <person name="Hauser L."/>
            <person name="Kyrpides N."/>
            <person name="Ivanova N."/>
            <person name="Ovchinnikova G."/>
            <person name="Siebers A.K."/>
            <person name="Allgaier M."/>
            <person name="Thelen M.P."/>
            <person name="Hugenholtz P."/>
            <person name="Gladden J."/>
            <person name="Woyke T."/>
        </authorList>
    </citation>
    <scope>NUCLEOTIDE SEQUENCE [LARGE SCALE GENOMIC DNA]</scope>
    <source>
        <strain evidence="3">11-1</strain>
    </source>
</reference>
<dbReference type="Proteomes" id="UP000008632">
    <property type="component" value="Chromosome"/>
</dbReference>
<dbReference type="KEGG" id="psu:Psesu_0896"/>
<protein>
    <recommendedName>
        <fullName evidence="4">CPBP family intramembrane metalloprotease</fullName>
    </recommendedName>
</protein>
<evidence type="ECO:0000313" key="3">
    <source>
        <dbReference type="Proteomes" id="UP000008632"/>
    </source>
</evidence>
<feature type="transmembrane region" description="Helical" evidence="1">
    <location>
        <begin position="52"/>
        <end position="70"/>
    </location>
</feature>
<name>E6WRL6_PSEUU</name>
<dbReference type="AlphaFoldDB" id="E6WRL6"/>
<dbReference type="HOGENOM" id="CLU_2013366_0_0_6"/>
<dbReference type="EMBL" id="CP002446">
    <property type="protein sequence ID" value="ADV26747.1"/>
    <property type="molecule type" value="Genomic_DNA"/>
</dbReference>
<accession>E6WRL6</accession>
<feature type="transmembrane region" description="Helical" evidence="1">
    <location>
        <begin position="20"/>
        <end position="45"/>
    </location>
</feature>